<comment type="caution">
    <text evidence="2">The sequence shown here is derived from an EMBL/GenBank/DDBJ whole genome shotgun (WGS) entry which is preliminary data.</text>
</comment>
<dbReference type="Proteomes" id="UP001054902">
    <property type="component" value="Unassembled WGS sequence"/>
</dbReference>
<proteinExistence type="predicted"/>
<reference evidence="2 3" key="2">
    <citation type="journal article" date="2021" name="Sci. Rep.">
        <title>The genome of the diatom Chaetoceros tenuissimus carries an ancient integrated fragment of an extant virus.</title>
        <authorList>
            <person name="Hongo Y."/>
            <person name="Kimura K."/>
            <person name="Takaki Y."/>
            <person name="Yoshida Y."/>
            <person name="Baba S."/>
            <person name="Kobayashi G."/>
            <person name="Nagasaki K."/>
            <person name="Hano T."/>
            <person name="Tomaru Y."/>
        </authorList>
    </citation>
    <scope>NUCLEOTIDE SEQUENCE [LARGE SCALE GENOMIC DNA]</scope>
    <source>
        <strain evidence="2 3">NIES-3715</strain>
    </source>
</reference>
<protein>
    <submittedName>
        <fullName evidence="2">Uncharacterized protein</fullName>
    </submittedName>
</protein>
<keyword evidence="3" id="KW-1185">Reference proteome</keyword>
<gene>
    <name evidence="1" type="ORF">CTEN210_09109</name>
    <name evidence="2" type="ORF">CTEN210_09110</name>
</gene>
<dbReference type="EMBL" id="BLLK01000045">
    <property type="protein sequence ID" value="GFH52634.1"/>
    <property type="molecule type" value="Genomic_DNA"/>
</dbReference>
<dbReference type="EMBL" id="BLLK01000045">
    <property type="protein sequence ID" value="GFH52633.1"/>
    <property type="molecule type" value="Genomic_DNA"/>
</dbReference>
<evidence type="ECO:0000313" key="3">
    <source>
        <dbReference type="Proteomes" id="UP001054902"/>
    </source>
</evidence>
<name>A0AAD3CXY9_9STRA</name>
<organism evidence="2 3">
    <name type="scientific">Chaetoceros tenuissimus</name>
    <dbReference type="NCBI Taxonomy" id="426638"/>
    <lineage>
        <taxon>Eukaryota</taxon>
        <taxon>Sar</taxon>
        <taxon>Stramenopiles</taxon>
        <taxon>Ochrophyta</taxon>
        <taxon>Bacillariophyta</taxon>
        <taxon>Coscinodiscophyceae</taxon>
        <taxon>Chaetocerotophycidae</taxon>
        <taxon>Chaetocerotales</taxon>
        <taxon>Chaetocerotaceae</taxon>
        <taxon>Chaetoceros</taxon>
    </lineage>
</organism>
<sequence length="181" mass="20635">MERLDFSQILGVKNQLAKSCEYIDNALRLITSDVDLCRDCTYVKLFLCMKLNHNKYVPRWKIGDTSNCLRIPCGQSVDSFIKLLWVLEVEDPKLIAKNIHWTNFVMLLMQKPMVESIVSISPLLAVAIHKLNMRAEMCVIFCCGFFCGSYINGVTEKANAVSAVIIDNDCVIEEFMSYFAM</sequence>
<evidence type="ECO:0000313" key="2">
    <source>
        <dbReference type="EMBL" id="GFH52634.1"/>
    </source>
</evidence>
<reference evidence="2" key="1">
    <citation type="submission" date="2020-02" db="EMBL/GenBank/DDBJ databases">
        <authorList>
            <person name="Hongo Y."/>
            <person name="Kimura K."/>
            <person name="Takaki Y."/>
            <person name="Tomaru Y."/>
        </authorList>
    </citation>
    <scope>NUCLEOTIDE SEQUENCE</scope>
    <source>
        <strain evidence="2">NIES-3715</strain>
    </source>
</reference>
<dbReference type="AlphaFoldDB" id="A0AAD3CXY9"/>
<evidence type="ECO:0000313" key="1">
    <source>
        <dbReference type="EMBL" id="GFH52633.1"/>
    </source>
</evidence>
<accession>A0AAD3CXY9</accession>